<dbReference type="GO" id="GO:0005886">
    <property type="term" value="C:plasma membrane"/>
    <property type="evidence" value="ECO:0007669"/>
    <property type="project" value="UniProtKB-SubCell"/>
</dbReference>
<keyword evidence="9 22" id="KW-0812">Transmembrane</keyword>
<dbReference type="Pfam" id="PF13855">
    <property type="entry name" value="LRR_8"/>
    <property type="match status" value="1"/>
</dbReference>
<keyword evidence="12 21" id="KW-0547">Nucleotide-binding</keyword>
<dbReference type="PROSITE" id="PS50011">
    <property type="entry name" value="PROTEIN_KINASE_DOM"/>
    <property type="match status" value="1"/>
</dbReference>
<dbReference type="InterPro" id="IPR051716">
    <property type="entry name" value="Plant_RL_S/T_kinase"/>
</dbReference>
<dbReference type="Pfam" id="PF12799">
    <property type="entry name" value="LRR_4"/>
    <property type="match status" value="2"/>
</dbReference>
<keyword evidence="7" id="KW-0433">Leucine-rich repeat</keyword>
<dbReference type="InterPro" id="IPR055414">
    <property type="entry name" value="LRR_R13L4/SHOC2-like"/>
</dbReference>
<evidence type="ECO:0000256" key="19">
    <source>
        <dbReference type="ARBA" id="ARBA00047899"/>
    </source>
</evidence>
<accession>A0AA39SD85</accession>
<dbReference type="InterPro" id="IPR011009">
    <property type="entry name" value="Kinase-like_dom_sf"/>
</dbReference>
<dbReference type="Pfam" id="PF00560">
    <property type="entry name" value="LRR_1"/>
    <property type="match status" value="1"/>
</dbReference>
<evidence type="ECO:0000256" key="6">
    <source>
        <dbReference type="ARBA" id="ARBA00022553"/>
    </source>
</evidence>
<sequence>MVSRSSPLRVIAVMFIIVFMCQILGFTNIFAATYSESSAIRLEREALLKSGWWSNNISRHCNWTGITCNPVGSITSISLNGNGLDGELGQFNFSCFQNLEHFDVWINNLSGIIPAQVGALWKLNFLDLSANHLTGAIPPEIGNLRNLTYLYLSNNNLSGHIPPTLGHLTKLEALYLSANRLTGPIPSTLCQLTKLKILSLGSNQLSGLLPMELGKLMNLTYLYLYNNNLSGPIPPTLGHLTKLETLYLSNNNLSGPIPPALGHLTKLEFLFLDSNQLSGLLPLELGNLKNLSYLSASFNNLIGPIPHELTQLSMVEGFSNLQYLDLSNNKLSGSISPEIGNCLNLRELRLNNNSLSGRIPLEIGKLQNLNLLDLSYNFFNQTIHSQLIEDMQIMLIYLDLSHNNLSGTIPNSFYGMRSMTFINLSCNHLEGEIRSSFLKRYSLEAFIGNKDLCSDFDAFPPCSPTLQPASPHKVLKKHQKKVIHFIRMFLPITLFLVLMIIIGISYLIKRSNKDSKFKSTPTKSGDVFSIWNYDGRIAYEDIIDATEDFDIKYCIGTGGYGSVYKAQLPSGKVVALKKLHRSESDEPTFTRSFQNEIRILSEIRHRNIVKLYGFCLHRRCMFLVYEYMERGSLFCVLHNDDEAIELNWTRRVNIIKGISHALSYLHHNCTPSIVHRDISSNNILLNSNSEAFLADFGTARLLYTNSSNRTVLAGTYGYIAPELAYTMIVIEKCDVYSFGVMSLETLMGRHPGELLSSLASSKNHDIMLMDILDRRLPPLVDQMVAQDVILVSSVAFACLHAKPKSRPSMHRLSQEFLTCRTLMSKPLHEISIAQLRNHAWSVLD</sequence>
<evidence type="ECO:0000256" key="21">
    <source>
        <dbReference type="PROSITE-ProRule" id="PRU10141"/>
    </source>
</evidence>
<dbReference type="SMART" id="SM00365">
    <property type="entry name" value="LRR_SD22"/>
    <property type="match status" value="9"/>
</dbReference>
<evidence type="ECO:0000256" key="1">
    <source>
        <dbReference type="ARBA" id="ARBA00004251"/>
    </source>
</evidence>
<dbReference type="Gene3D" id="1.10.510.10">
    <property type="entry name" value="Transferase(Phosphotransferase) domain 1"/>
    <property type="match status" value="1"/>
</dbReference>
<dbReference type="PANTHER" id="PTHR48053:SF126">
    <property type="entry name" value="MDIS1-INTERACTING RECEPTOR LIKE KINASE 2-LIKE ISOFORM X1"/>
    <property type="match status" value="1"/>
</dbReference>
<reference evidence="24" key="1">
    <citation type="journal article" date="2022" name="Plant J.">
        <title>Strategies of tolerance reflected in two North American maple genomes.</title>
        <authorList>
            <person name="McEvoy S.L."/>
            <person name="Sezen U.U."/>
            <person name="Trouern-Trend A."/>
            <person name="McMahon S.M."/>
            <person name="Schaberg P.G."/>
            <person name="Yang J."/>
            <person name="Wegrzyn J.L."/>
            <person name="Swenson N.G."/>
        </authorList>
    </citation>
    <scope>NUCLEOTIDE SEQUENCE</scope>
    <source>
        <strain evidence="24">NS2018</strain>
    </source>
</reference>
<evidence type="ECO:0000256" key="16">
    <source>
        <dbReference type="ARBA" id="ARBA00023136"/>
    </source>
</evidence>
<comment type="subcellular location">
    <subcellularLocation>
        <location evidence="1">Cell membrane</location>
        <topology evidence="1">Single-pass type I membrane protein</topology>
    </subcellularLocation>
</comment>
<evidence type="ECO:0000313" key="25">
    <source>
        <dbReference type="Proteomes" id="UP001168877"/>
    </source>
</evidence>
<dbReference type="GO" id="GO:0004674">
    <property type="term" value="F:protein serine/threonine kinase activity"/>
    <property type="evidence" value="ECO:0007669"/>
    <property type="project" value="UniProtKB-KW"/>
</dbReference>
<keyword evidence="10" id="KW-0732">Signal</keyword>
<dbReference type="SUPFAM" id="SSF56112">
    <property type="entry name" value="Protein kinase-like (PK-like)"/>
    <property type="match status" value="1"/>
</dbReference>
<dbReference type="Pfam" id="PF23598">
    <property type="entry name" value="LRR_14"/>
    <property type="match status" value="1"/>
</dbReference>
<dbReference type="PROSITE" id="PS00109">
    <property type="entry name" value="PROTEIN_KINASE_TYR"/>
    <property type="match status" value="1"/>
</dbReference>
<dbReference type="SMART" id="SM00369">
    <property type="entry name" value="LRR_TYP"/>
    <property type="match status" value="7"/>
</dbReference>
<dbReference type="InterPro" id="IPR017441">
    <property type="entry name" value="Protein_kinase_ATP_BS"/>
</dbReference>
<dbReference type="FunFam" id="3.80.10.10:FF:000400">
    <property type="entry name" value="Nuclear pore complex protein NUP107"/>
    <property type="match status" value="1"/>
</dbReference>
<dbReference type="InterPro" id="IPR032675">
    <property type="entry name" value="LRR_dom_sf"/>
</dbReference>
<dbReference type="InterPro" id="IPR008266">
    <property type="entry name" value="Tyr_kinase_AS"/>
</dbReference>
<dbReference type="GO" id="GO:0005524">
    <property type="term" value="F:ATP binding"/>
    <property type="evidence" value="ECO:0007669"/>
    <property type="project" value="UniProtKB-UniRule"/>
</dbReference>
<dbReference type="InterPro" id="IPR001611">
    <property type="entry name" value="Leu-rich_rpt"/>
</dbReference>
<dbReference type="FunFam" id="3.80.10.10:FF:000041">
    <property type="entry name" value="LRR receptor-like serine/threonine-protein kinase ERECTA"/>
    <property type="match status" value="1"/>
</dbReference>
<evidence type="ECO:0000256" key="20">
    <source>
        <dbReference type="ARBA" id="ARBA00048679"/>
    </source>
</evidence>
<comment type="catalytic activity">
    <reaction evidence="20">
        <text>L-seryl-[protein] + ATP = O-phospho-L-seryl-[protein] + ADP + H(+)</text>
        <dbReference type="Rhea" id="RHEA:17989"/>
        <dbReference type="Rhea" id="RHEA-COMP:9863"/>
        <dbReference type="Rhea" id="RHEA-COMP:11604"/>
        <dbReference type="ChEBI" id="CHEBI:15378"/>
        <dbReference type="ChEBI" id="CHEBI:29999"/>
        <dbReference type="ChEBI" id="CHEBI:30616"/>
        <dbReference type="ChEBI" id="CHEBI:83421"/>
        <dbReference type="ChEBI" id="CHEBI:456216"/>
        <dbReference type="EC" id="2.7.11.1"/>
    </reaction>
</comment>
<evidence type="ECO:0000256" key="9">
    <source>
        <dbReference type="ARBA" id="ARBA00022692"/>
    </source>
</evidence>
<dbReference type="SUPFAM" id="SSF52058">
    <property type="entry name" value="L domain-like"/>
    <property type="match status" value="1"/>
</dbReference>
<comment type="caution">
    <text evidence="24">The sequence shown here is derived from an EMBL/GenBank/DDBJ whole genome shotgun (WGS) entry which is preliminary data.</text>
</comment>
<keyword evidence="15 22" id="KW-1133">Transmembrane helix</keyword>
<dbReference type="Gene3D" id="3.30.200.20">
    <property type="entry name" value="Phosphorylase Kinase, domain 1"/>
    <property type="match status" value="1"/>
</dbReference>
<dbReference type="EMBL" id="JAUESC010000381">
    <property type="protein sequence ID" value="KAK0588857.1"/>
    <property type="molecule type" value="Genomic_DNA"/>
</dbReference>
<dbReference type="EC" id="2.7.11.1" evidence="3"/>
<gene>
    <name evidence="24" type="ORF">LWI29_006291</name>
</gene>
<dbReference type="SUPFAM" id="SSF52047">
    <property type="entry name" value="RNI-like"/>
    <property type="match status" value="1"/>
</dbReference>
<dbReference type="FunFam" id="3.80.10.10:FF:000416">
    <property type="entry name" value="Probable leucine-rich repeat receptor-like protein kinase At5g63930"/>
    <property type="match status" value="1"/>
</dbReference>
<proteinExistence type="inferred from homology"/>
<keyword evidence="6" id="KW-0597">Phosphoprotein</keyword>
<evidence type="ECO:0000313" key="24">
    <source>
        <dbReference type="EMBL" id="KAK0588857.1"/>
    </source>
</evidence>
<protein>
    <recommendedName>
        <fullName evidence="3">non-specific serine/threonine protein kinase</fullName>
        <ecNumber evidence="3">2.7.11.1</ecNumber>
    </recommendedName>
</protein>
<keyword evidence="18" id="KW-0325">Glycoprotein</keyword>
<evidence type="ECO:0000256" key="3">
    <source>
        <dbReference type="ARBA" id="ARBA00012513"/>
    </source>
</evidence>
<dbReference type="Gene3D" id="3.80.10.10">
    <property type="entry name" value="Ribonuclease Inhibitor"/>
    <property type="match status" value="4"/>
</dbReference>
<name>A0AA39SD85_ACESA</name>
<keyword evidence="5" id="KW-0723">Serine/threonine-protein kinase</keyword>
<dbReference type="Proteomes" id="UP001168877">
    <property type="component" value="Unassembled WGS sequence"/>
</dbReference>
<dbReference type="PANTHER" id="PTHR48053">
    <property type="entry name" value="LEUCINE RICH REPEAT FAMILY PROTEIN, EXPRESSED"/>
    <property type="match status" value="1"/>
</dbReference>
<organism evidence="24 25">
    <name type="scientific">Acer saccharum</name>
    <name type="common">Sugar maple</name>
    <dbReference type="NCBI Taxonomy" id="4024"/>
    <lineage>
        <taxon>Eukaryota</taxon>
        <taxon>Viridiplantae</taxon>
        <taxon>Streptophyta</taxon>
        <taxon>Embryophyta</taxon>
        <taxon>Tracheophyta</taxon>
        <taxon>Spermatophyta</taxon>
        <taxon>Magnoliopsida</taxon>
        <taxon>eudicotyledons</taxon>
        <taxon>Gunneridae</taxon>
        <taxon>Pentapetalae</taxon>
        <taxon>rosids</taxon>
        <taxon>malvids</taxon>
        <taxon>Sapindales</taxon>
        <taxon>Sapindaceae</taxon>
        <taxon>Hippocastanoideae</taxon>
        <taxon>Acereae</taxon>
        <taxon>Acer</taxon>
    </lineage>
</organism>
<dbReference type="Pfam" id="PF00069">
    <property type="entry name" value="Pkinase"/>
    <property type="match status" value="1"/>
</dbReference>
<keyword evidence="17" id="KW-0675">Receptor</keyword>
<feature type="domain" description="Protein kinase" evidence="23">
    <location>
        <begin position="549"/>
        <end position="817"/>
    </location>
</feature>
<evidence type="ECO:0000256" key="8">
    <source>
        <dbReference type="ARBA" id="ARBA00022679"/>
    </source>
</evidence>
<dbReference type="FunFam" id="1.10.510.10:FF:000445">
    <property type="entry name" value="MDIS1-interacting receptor like kinase 2"/>
    <property type="match status" value="1"/>
</dbReference>
<evidence type="ECO:0000256" key="15">
    <source>
        <dbReference type="ARBA" id="ARBA00022989"/>
    </source>
</evidence>
<evidence type="ECO:0000256" key="22">
    <source>
        <dbReference type="SAM" id="Phobius"/>
    </source>
</evidence>
<dbReference type="AlphaFoldDB" id="A0AA39SD85"/>
<dbReference type="InterPro" id="IPR025875">
    <property type="entry name" value="Leu-rich_rpt_4"/>
</dbReference>
<evidence type="ECO:0000256" key="10">
    <source>
        <dbReference type="ARBA" id="ARBA00022729"/>
    </source>
</evidence>
<evidence type="ECO:0000256" key="2">
    <source>
        <dbReference type="ARBA" id="ARBA00009592"/>
    </source>
</evidence>
<feature type="transmembrane region" description="Helical" evidence="22">
    <location>
        <begin position="488"/>
        <end position="508"/>
    </location>
</feature>
<evidence type="ECO:0000256" key="17">
    <source>
        <dbReference type="ARBA" id="ARBA00023170"/>
    </source>
</evidence>
<dbReference type="InterPro" id="IPR003591">
    <property type="entry name" value="Leu-rich_rpt_typical-subtyp"/>
</dbReference>
<dbReference type="FunFam" id="3.30.200.20:FF:000309">
    <property type="entry name" value="Leucine-rich repeat receptor protein kinase MSP1"/>
    <property type="match status" value="1"/>
</dbReference>
<evidence type="ECO:0000259" key="23">
    <source>
        <dbReference type="PROSITE" id="PS50011"/>
    </source>
</evidence>
<evidence type="ECO:0000256" key="18">
    <source>
        <dbReference type="ARBA" id="ARBA00023180"/>
    </source>
</evidence>
<evidence type="ECO:0000256" key="11">
    <source>
        <dbReference type="ARBA" id="ARBA00022737"/>
    </source>
</evidence>
<comment type="similarity">
    <text evidence="2">Belongs to the RLP family.</text>
</comment>
<keyword evidence="16 22" id="KW-0472">Membrane</keyword>
<evidence type="ECO:0000256" key="7">
    <source>
        <dbReference type="ARBA" id="ARBA00022614"/>
    </source>
</evidence>
<comment type="catalytic activity">
    <reaction evidence="19">
        <text>L-threonyl-[protein] + ATP = O-phospho-L-threonyl-[protein] + ADP + H(+)</text>
        <dbReference type="Rhea" id="RHEA:46608"/>
        <dbReference type="Rhea" id="RHEA-COMP:11060"/>
        <dbReference type="Rhea" id="RHEA-COMP:11605"/>
        <dbReference type="ChEBI" id="CHEBI:15378"/>
        <dbReference type="ChEBI" id="CHEBI:30013"/>
        <dbReference type="ChEBI" id="CHEBI:30616"/>
        <dbReference type="ChEBI" id="CHEBI:61977"/>
        <dbReference type="ChEBI" id="CHEBI:456216"/>
        <dbReference type="EC" id="2.7.11.1"/>
    </reaction>
</comment>
<dbReference type="PROSITE" id="PS00107">
    <property type="entry name" value="PROTEIN_KINASE_ATP"/>
    <property type="match status" value="1"/>
</dbReference>
<dbReference type="PRINTS" id="PR00019">
    <property type="entry name" value="LEURICHRPT"/>
</dbReference>
<dbReference type="PROSITE" id="PS51450">
    <property type="entry name" value="LRR"/>
    <property type="match status" value="2"/>
</dbReference>
<evidence type="ECO:0000256" key="13">
    <source>
        <dbReference type="ARBA" id="ARBA00022777"/>
    </source>
</evidence>
<evidence type="ECO:0000256" key="4">
    <source>
        <dbReference type="ARBA" id="ARBA00022475"/>
    </source>
</evidence>
<keyword evidence="4" id="KW-1003">Cell membrane</keyword>
<evidence type="ECO:0000256" key="5">
    <source>
        <dbReference type="ARBA" id="ARBA00022527"/>
    </source>
</evidence>
<evidence type="ECO:0000256" key="14">
    <source>
        <dbReference type="ARBA" id="ARBA00022840"/>
    </source>
</evidence>
<keyword evidence="8" id="KW-0808">Transferase</keyword>
<keyword evidence="13" id="KW-0418">Kinase</keyword>
<keyword evidence="11" id="KW-0677">Repeat</keyword>
<keyword evidence="25" id="KW-1185">Reference proteome</keyword>
<feature type="binding site" evidence="21">
    <location>
        <position position="577"/>
    </location>
    <ligand>
        <name>ATP</name>
        <dbReference type="ChEBI" id="CHEBI:30616"/>
    </ligand>
</feature>
<evidence type="ECO:0000256" key="12">
    <source>
        <dbReference type="ARBA" id="ARBA00022741"/>
    </source>
</evidence>
<keyword evidence="14 21" id="KW-0067">ATP-binding</keyword>
<reference evidence="24" key="2">
    <citation type="submission" date="2023-06" db="EMBL/GenBank/DDBJ databases">
        <authorList>
            <person name="Swenson N.G."/>
            <person name="Wegrzyn J.L."/>
            <person name="Mcevoy S.L."/>
        </authorList>
    </citation>
    <scope>NUCLEOTIDE SEQUENCE</scope>
    <source>
        <strain evidence="24">NS2018</strain>
        <tissue evidence="24">Leaf</tissue>
    </source>
</reference>
<dbReference type="InterPro" id="IPR000719">
    <property type="entry name" value="Prot_kinase_dom"/>
</dbReference>
<feature type="transmembrane region" description="Helical" evidence="22">
    <location>
        <begin position="12"/>
        <end position="34"/>
    </location>
</feature>